<proteinExistence type="predicted"/>
<dbReference type="EMBL" id="MVHM01000012">
    <property type="protein sequence ID" value="ORA35446.1"/>
    <property type="molecule type" value="Genomic_DNA"/>
</dbReference>
<dbReference type="EMBL" id="AP022607">
    <property type="protein sequence ID" value="BBZ15152.1"/>
    <property type="molecule type" value="Genomic_DNA"/>
</dbReference>
<dbReference type="AlphaFoldDB" id="A0A7I7WDZ7"/>
<evidence type="ECO:0000313" key="5">
    <source>
        <dbReference type="Proteomes" id="UP000467379"/>
    </source>
</evidence>
<sequence length="95" mass="9458">MVVEGAALPELGAVEVGFGAELDAGATELLDAVVDDSDLWTRPATNQTPVPTRAATTTTTAPISHHRPLLRPPGGGPVGGVHDGAQGCQPGGGEP</sequence>
<reference evidence="2 5" key="2">
    <citation type="journal article" date="2019" name="Emerg. Microbes Infect.">
        <title>Comprehensive subspecies identification of 175 nontuberculous mycobacteria species based on 7547 genomic profiles.</title>
        <authorList>
            <person name="Matsumoto Y."/>
            <person name="Kinjo T."/>
            <person name="Motooka D."/>
            <person name="Nabeya D."/>
            <person name="Jung N."/>
            <person name="Uechi K."/>
            <person name="Horii T."/>
            <person name="Iida T."/>
            <person name="Fujita J."/>
            <person name="Nakamura S."/>
        </authorList>
    </citation>
    <scope>NUCLEOTIDE SEQUENCE [LARGE SCALE GENOMIC DNA]</scope>
    <source>
        <strain evidence="2 5">JCM 12687</strain>
        <plasmid evidence="2">pJCM12687</plasmid>
    </source>
</reference>
<feature type="compositionally biased region" description="Low complexity" evidence="1">
    <location>
        <begin position="48"/>
        <end position="62"/>
    </location>
</feature>
<reference evidence="3 4" key="1">
    <citation type="submission" date="2016-12" db="EMBL/GenBank/DDBJ databases">
        <title>The new phylogeny of genus Mycobacterium.</title>
        <authorList>
            <person name="Tortoli E."/>
            <person name="Trovato A."/>
            <person name="Cirillo D.M."/>
        </authorList>
    </citation>
    <scope>NUCLEOTIDE SEQUENCE [LARGE SCALE GENOMIC DNA]</scope>
    <source>
        <strain evidence="3 4">DSM 44624</strain>
    </source>
</reference>
<gene>
    <name evidence="3" type="ORF">BST20_17805</name>
    <name evidence="2" type="ORF">MBRA_53470</name>
</gene>
<protein>
    <submittedName>
        <fullName evidence="3">Uncharacterized protein</fullName>
    </submittedName>
</protein>
<evidence type="ECO:0000256" key="1">
    <source>
        <dbReference type="SAM" id="MobiDB-lite"/>
    </source>
</evidence>
<feature type="region of interest" description="Disordered" evidence="1">
    <location>
        <begin position="40"/>
        <end position="95"/>
    </location>
</feature>
<keyword evidence="2" id="KW-0614">Plasmid</keyword>
<evidence type="ECO:0000313" key="2">
    <source>
        <dbReference type="EMBL" id="BBZ15152.1"/>
    </source>
</evidence>
<name>A0A7I7WDZ7_9MYCO</name>
<geneLocation type="plasmid" evidence="2 5">
    <name>pJCM12687</name>
</geneLocation>
<dbReference type="Proteomes" id="UP000192441">
    <property type="component" value="Unassembled WGS sequence"/>
</dbReference>
<evidence type="ECO:0000313" key="3">
    <source>
        <dbReference type="EMBL" id="ORA35446.1"/>
    </source>
</evidence>
<dbReference type="Proteomes" id="UP000467379">
    <property type="component" value="Plasmid pJCM12687"/>
</dbReference>
<keyword evidence="5" id="KW-1185">Reference proteome</keyword>
<accession>A0A7I7WDZ7</accession>
<evidence type="ECO:0000313" key="4">
    <source>
        <dbReference type="Proteomes" id="UP000192441"/>
    </source>
</evidence>
<reference evidence="2" key="3">
    <citation type="submission" date="2020-02" db="EMBL/GenBank/DDBJ databases">
        <authorList>
            <person name="Matsumoto Y."/>
            <person name="Motooka D."/>
            <person name="Nakamura S."/>
        </authorList>
    </citation>
    <scope>NUCLEOTIDE SEQUENCE</scope>
    <source>
        <strain evidence="2">JCM 12687</strain>
        <plasmid evidence="2">pJCM12687</plasmid>
    </source>
</reference>
<organism evidence="3 4">
    <name type="scientific">Mycobacterium branderi</name>
    <dbReference type="NCBI Taxonomy" id="43348"/>
    <lineage>
        <taxon>Bacteria</taxon>
        <taxon>Bacillati</taxon>
        <taxon>Actinomycetota</taxon>
        <taxon>Actinomycetes</taxon>
        <taxon>Mycobacteriales</taxon>
        <taxon>Mycobacteriaceae</taxon>
        <taxon>Mycobacterium</taxon>
    </lineage>
</organism>